<sequence>MHSITFVSVVDRLALLVLSDEPRLGDCGREEARANTQIPPAQRAVVVVRRHTVGGLQILGKHVFE</sequence>
<accession>A0A5B7CR43</accession>
<organism evidence="2 3">
    <name type="scientific">Portunus trituberculatus</name>
    <name type="common">Swimming crab</name>
    <name type="synonym">Neptunus trituberculatus</name>
    <dbReference type="NCBI Taxonomy" id="210409"/>
    <lineage>
        <taxon>Eukaryota</taxon>
        <taxon>Metazoa</taxon>
        <taxon>Ecdysozoa</taxon>
        <taxon>Arthropoda</taxon>
        <taxon>Crustacea</taxon>
        <taxon>Multicrustacea</taxon>
        <taxon>Malacostraca</taxon>
        <taxon>Eumalacostraca</taxon>
        <taxon>Eucarida</taxon>
        <taxon>Decapoda</taxon>
        <taxon>Pleocyemata</taxon>
        <taxon>Brachyura</taxon>
        <taxon>Eubrachyura</taxon>
        <taxon>Portunoidea</taxon>
        <taxon>Portunidae</taxon>
        <taxon>Portuninae</taxon>
        <taxon>Portunus</taxon>
    </lineage>
</organism>
<proteinExistence type="predicted"/>
<reference evidence="2 3" key="1">
    <citation type="submission" date="2019-05" db="EMBL/GenBank/DDBJ databases">
        <title>Another draft genome of Portunus trituberculatus and its Hox gene families provides insights of decapod evolution.</title>
        <authorList>
            <person name="Jeong J.-H."/>
            <person name="Song I."/>
            <person name="Kim S."/>
            <person name="Choi T."/>
            <person name="Kim D."/>
            <person name="Ryu S."/>
            <person name="Kim W."/>
        </authorList>
    </citation>
    <scope>NUCLEOTIDE SEQUENCE [LARGE SCALE GENOMIC DNA]</scope>
    <source>
        <tissue evidence="2">Muscle</tissue>
    </source>
</reference>
<evidence type="ECO:0000313" key="3">
    <source>
        <dbReference type="Proteomes" id="UP000324222"/>
    </source>
</evidence>
<protein>
    <recommendedName>
        <fullName evidence="4">Secreted protein</fullName>
    </recommendedName>
</protein>
<dbReference type="AlphaFoldDB" id="A0A5B7CR43"/>
<name>A0A5B7CR43_PORTR</name>
<keyword evidence="3" id="KW-1185">Reference proteome</keyword>
<comment type="caution">
    <text evidence="2">The sequence shown here is derived from an EMBL/GenBank/DDBJ whole genome shotgun (WGS) entry which is preliminary data.</text>
</comment>
<evidence type="ECO:0008006" key="4">
    <source>
        <dbReference type="Google" id="ProtNLM"/>
    </source>
</evidence>
<dbReference type="Proteomes" id="UP000324222">
    <property type="component" value="Unassembled WGS sequence"/>
</dbReference>
<keyword evidence="1" id="KW-0732">Signal</keyword>
<dbReference type="EMBL" id="VSRR010000146">
    <property type="protein sequence ID" value="MPC11134.1"/>
    <property type="molecule type" value="Genomic_DNA"/>
</dbReference>
<gene>
    <name evidence="2" type="ORF">E2C01_003792</name>
</gene>
<evidence type="ECO:0000256" key="1">
    <source>
        <dbReference type="SAM" id="SignalP"/>
    </source>
</evidence>
<feature type="signal peptide" evidence="1">
    <location>
        <begin position="1"/>
        <end position="19"/>
    </location>
</feature>
<feature type="chain" id="PRO_5023049259" description="Secreted protein" evidence="1">
    <location>
        <begin position="20"/>
        <end position="65"/>
    </location>
</feature>
<evidence type="ECO:0000313" key="2">
    <source>
        <dbReference type="EMBL" id="MPC11134.1"/>
    </source>
</evidence>